<name>A0A0F9KWU0_9ZZZZ</name>
<reference evidence="2" key="1">
    <citation type="journal article" date="2015" name="Nature">
        <title>Complex archaea that bridge the gap between prokaryotes and eukaryotes.</title>
        <authorList>
            <person name="Spang A."/>
            <person name="Saw J.H."/>
            <person name="Jorgensen S.L."/>
            <person name="Zaremba-Niedzwiedzka K."/>
            <person name="Martijn J."/>
            <person name="Lind A.E."/>
            <person name="van Eijk R."/>
            <person name="Schleper C."/>
            <person name="Guy L."/>
            <person name="Ettema T.J."/>
        </authorList>
    </citation>
    <scope>NUCLEOTIDE SEQUENCE</scope>
</reference>
<evidence type="ECO:0000256" key="1">
    <source>
        <dbReference type="SAM" id="MobiDB-lite"/>
    </source>
</evidence>
<dbReference type="AlphaFoldDB" id="A0A0F9KWU0"/>
<dbReference type="EMBL" id="LAZR01012489">
    <property type="protein sequence ID" value="KKM26563.1"/>
    <property type="molecule type" value="Genomic_DNA"/>
</dbReference>
<protein>
    <submittedName>
        <fullName evidence="2">Uncharacterized protein</fullName>
    </submittedName>
</protein>
<comment type="caution">
    <text evidence="2">The sequence shown here is derived from an EMBL/GenBank/DDBJ whole genome shotgun (WGS) entry which is preliminary data.</text>
</comment>
<feature type="region of interest" description="Disordered" evidence="1">
    <location>
        <begin position="1"/>
        <end position="21"/>
    </location>
</feature>
<proteinExistence type="predicted"/>
<evidence type="ECO:0000313" key="2">
    <source>
        <dbReference type="EMBL" id="KKM26563.1"/>
    </source>
</evidence>
<gene>
    <name evidence="2" type="ORF">LCGC14_1583490</name>
</gene>
<sequence>MGSGAKSPAVGSFYGASAAKN</sequence>
<organism evidence="2">
    <name type="scientific">marine sediment metagenome</name>
    <dbReference type="NCBI Taxonomy" id="412755"/>
    <lineage>
        <taxon>unclassified sequences</taxon>
        <taxon>metagenomes</taxon>
        <taxon>ecological metagenomes</taxon>
    </lineage>
</organism>
<accession>A0A0F9KWU0</accession>
<feature type="non-terminal residue" evidence="2">
    <location>
        <position position="21"/>
    </location>
</feature>